<feature type="transmembrane region" description="Helical" evidence="7">
    <location>
        <begin position="130"/>
        <end position="149"/>
    </location>
</feature>
<dbReference type="AlphaFoldDB" id="A0A229SPW2"/>
<dbReference type="PANTHER" id="PTHR30250">
    <property type="entry name" value="PST FAMILY PREDICTED COLANIC ACID TRANSPORTER"/>
    <property type="match status" value="1"/>
</dbReference>
<feature type="transmembrane region" description="Helical" evidence="7">
    <location>
        <begin position="424"/>
        <end position="441"/>
    </location>
</feature>
<evidence type="ECO:0000256" key="2">
    <source>
        <dbReference type="ARBA" id="ARBA00007430"/>
    </source>
</evidence>
<feature type="transmembrane region" description="Helical" evidence="7">
    <location>
        <begin position="28"/>
        <end position="52"/>
    </location>
</feature>
<evidence type="ECO:0000313" key="9">
    <source>
        <dbReference type="Proteomes" id="UP000215199"/>
    </source>
</evidence>
<keyword evidence="4 7" id="KW-0812">Transmembrane</keyword>
<dbReference type="InterPro" id="IPR050833">
    <property type="entry name" value="Poly_Biosynth_Transport"/>
</dbReference>
<feature type="transmembrane region" description="Helical" evidence="7">
    <location>
        <begin position="338"/>
        <end position="355"/>
    </location>
</feature>
<feature type="transmembrane region" description="Helical" evidence="7">
    <location>
        <begin position="161"/>
        <end position="180"/>
    </location>
</feature>
<feature type="transmembrane region" description="Helical" evidence="7">
    <location>
        <begin position="305"/>
        <end position="326"/>
    </location>
</feature>
<comment type="similarity">
    <text evidence="2">Belongs to the polysaccharide synthase family.</text>
</comment>
<keyword evidence="6 7" id="KW-0472">Membrane</keyword>
<dbReference type="OrthoDB" id="149157at2"/>
<keyword evidence="9" id="KW-1185">Reference proteome</keyword>
<evidence type="ECO:0000313" key="8">
    <source>
        <dbReference type="EMBL" id="OXM60862.1"/>
    </source>
</evidence>
<name>A0A229SPW2_9PSEU</name>
<feature type="transmembrane region" description="Helical" evidence="7">
    <location>
        <begin position="367"/>
        <end position="386"/>
    </location>
</feature>
<dbReference type="PANTHER" id="PTHR30250:SF10">
    <property type="entry name" value="LIPOPOLYSACCHARIDE BIOSYNTHESIS PROTEIN WZXC"/>
    <property type="match status" value="1"/>
</dbReference>
<gene>
    <name evidence="8" type="ORF">CF165_40455</name>
</gene>
<feature type="transmembrane region" description="Helical" evidence="7">
    <location>
        <begin position="58"/>
        <end position="82"/>
    </location>
</feature>
<evidence type="ECO:0000256" key="7">
    <source>
        <dbReference type="SAM" id="Phobius"/>
    </source>
</evidence>
<feature type="transmembrane region" description="Helical" evidence="7">
    <location>
        <begin position="186"/>
        <end position="210"/>
    </location>
</feature>
<sequence length="485" mass="49104">MGSRGVRRSPGAGGVTTALRTRAVRGSLWLGAVNLVSKSSQMLVTLVLAALLTEAQLGAVALAVALVNLGQVVQSIGVYDVIGRTEGDPRRTAGTVLTLSVGAGLALAAALVVLAGPLTASLGTPDAAGLVRLAALGLPFSAAGGVQLGLMHRELDFRRRLVPDGGGAVLGAALTVVLALCGAGPLSLVLGLLATAVAQPLLGMLVRGGVRPCWDAAAAREVLRWIAVVGPAAVVGALLVNLDYFAVGRVLGPDAVGVYSLAYRLAWVPYIMVAVVLGAVAFPVFTRLRREGAPLGGAVTRFTRAVLVVTGGLYLALAVLADHVVLLGARWAGASGPLVLLSGYGVAICLLQIWYQAVKATGHVRRYLALETTHLVLLAGGLALLTHAGIGAVAWAQCGAAWLVVPLAWRVLAGLGVAPSVAGTLVRVLLACAAGAVPAVASRPWFADSLPGALAEAAVLVAGYAGATLLLQRKAIAELRRGGLR</sequence>
<feature type="transmembrane region" description="Helical" evidence="7">
    <location>
        <begin position="222"/>
        <end position="247"/>
    </location>
</feature>
<feature type="transmembrane region" description="Helical" evidence="7">
    <location>
        <begin position="94"/>
        <end position="118"/>
    </location>
</feature>
<keyword evidence="5 7" id="KW-1133">Transmembrane helix</keyword>
<comment type="subcellular location">
    <subcellularLocation>
        <location evidence="1">Cell membrane</location>
        <topology evidence="1">Multi-pass membrane protein</topology>
    </subcellularLocation>
</comment>
<feature type="transmembrane region" description="Helical" evidence="7">
    <location>
        <begin position="453"/>
        <end position="471"/>
    </location>
</feature>
<dbReference type="Pfam" id="PF13440">
    <property type="entry name" value="Polysacc_synt_3"/>
    <property type="match status" value="1"/>
</dbReference>
<dbReference type="EMBL" id="NMUL01000053">
    <property type="protein sequence ID" value="OXM60862.1"/>
    <property type="molecule type" value="Genomic_DNA"/>
</dbReference>
<protein>
    <submittedName>
        <fullName evidence="8">Polysaccharide biosynthesis protein</fullName>
    </submittedName>
</protein>
<keyword evidence="3" id="KW-1003">Cell membrane</keyword>
<organism evidence="8 9">
    <name type="scientific">Amycolatopsis vastitatis</name>
    <dbReference type="NCBI Taxonomy" id="1905142"/>
    <lineage>
        <taxon>Bacteria</taxon>
        <taxon>Bacillati</taxon>
        <taxon>Actinomycetota</taxon>
        <taxon>Actinomycetes</taxon>
        <taxon>Pseudonocardiales</taxon>
        <taxon>Pseudonocardiaceae</taxon>
        <taxon>Amycolatopsis</taxon>
    </lineage>
</organism>
<dbReference type="Proteomes" id="UP000215199">
    <property type="component" value="Unassembled WGS sequence"/>
</dbReference>
<accession>A0A229SPW2</accession>
<proteinExistence type="inferred from homology"/>
<evidence type="ECO:0000256" key="6">
    <source>
        <dbReference type="ARBA" id="ARBA00023136"/>
    </source>
</evidence>
<comment type="caution">
    <text evidence="8">The sequence shown here is derived from an EMBL/GenBank/DDBJ whole genome shotgun (WGS) entry which is preliminary data.</text>
</comment>
<evidence type="ECO:0000256" key="1">
    <source>
        <dbReference type="ARBA" id="ARBA00004651"/>
    </source>
</evidence>
<evidence type="ECO:0000256" key="3">
    <source>
        <dbReference type="ARBA" id="ARBA00022475"/>
    </source>
</evidence>
<reference evidence="9" key="1">
    <citation type="submission" date="2017-07" db="EMBL/GenBank/DDBJ databases">
        <title>Comparative genome mining reveals phylogenetic distribution patterns of secondary metabolites in Amycolatopsis.</title>
        <authorList>
            <person name="Adamek M."/>
            <person name="Alanjary M."/>
            <person name="Sales-Ortells H."/>
            <person name="Goodfellow M."/>
            <person name="Bull A.T."/>
            <person name="Kalinowski J."/>
            <person name="Ziemert N."/>
        </authorList>
    </citation>
    <scope>NUCLEOTIDE SEQUENCE [LARGE SCALE GENOMIC DNA]</scope>
    <source>
        <strain evidence="9">H5</strain>
    </source>
</reference>
<evidence type="ECO:0000256" key="4">
    <source>
        <dbReference type="ARBA" id="ARBA00022692"/>
    </source>
</evidence>
<dbReference type="GO" id="GO:0005886">
    <property type="term" value="C:plasma membrane"/>
    <property type="evidence" value="ECO:0007669"/>
    <property type="project" value="UniProtKB-SubCell"/>
</dbReference>
<feature type="transmembrane region" description="Helical" evidence="7">
    <location>
        <begin position="267"/>
        <end position="285"/>
    </location>
</feature>
<feature type="transmembrane region" description="Helical" evidence="7">
    <location>
        <begin position="392"/>
        <end position="412"/>
    </location>
</feature>
<evidence type="ECO:0000256" key="5">
    <source>
        <dbReference type="ARBA" id="ARBA00022989"/>
    </source>
</evidence>